<gene>
    <name evidence="1" type="ORF">CHS0354_006603</name>
</gene>
<organism evidence="1 2">
    <name type="scientific">Potamilus streckersoni</name>
    <dbReference type="NCBI Taxonomy" id="2493646"/>
    <lineage>
        <taxon>Eukaryota</taxon>
        <taxon>Metazoa</taxon>
        <taxon>Spiralia</taxon>
        <taxon>Lophotrochozoa</taxon>
        <taxon>Mollusca</taxon>
        <taxon>Bivalvia</taxon>
        <taxon>Autobranchia</taxon>
        <taxon>Heteroconchia</taxon>
        <taxon>Palaeoheterodonta</taxon>
        <taxon>Unionida</taxon>
        <taxon>Unionoidea</taxon>
        <taxon>Unionidae</taxon>
        <taxon>Ambleminae</taxon>
        <taxon>Lampsilini</taxon>
        <taxon>Potamilus</taxon>
    </lineage>
</organism>
<keyword evidence="2" id="KW-1185">Reference proteome</keyword>
<sequence>MTIEKKKRLTDFLQTKYPTILPRKIVTECLRAITYAERCMEVCWWMCVLKPLIAMVWIPDKSSGSVLRTL</sequence>
<reference evidence="1" key="3">
    <citation type="submission" date="2023-05" db="EMBL/GenBank/DDBJ databases">
        <authorList>
            <person name="Smith C.H."/>
        </authorList>
    </citation>
    <scope>NUCLEOTIDE SEQUENCE</scope>
    <source>
        <strain evidence="1">CHS0354</strain>
        <tissue evidence="1">Mantle</tissue>
    </source>
</reference>
<reference evidence="1" key="2">
    <citation type="journal article" date="2021" name="Genome Biol. Evol.">
        <title>Developing a high-quality reference genome for a parasitic bivalve with doubly uniparental inheritance (Bivalvia: Unionida).</title>
        <authorList>
            <person name="Smith C.H."/>
        </authorList>
    </citation>
    <scope>NUCLEOTIDE SEQUENCE</scope>
    <source>
        <strain evidence="1">CHS0354</strain>
        <tissue evidence="1">Mantle</tissue>
    </source>
</reference>
<protein>
    <submittedName>
        <fullName evidence="1">Uncharacterized protein</fullName>
    </submittedName>
</protein>
<dbReference type="EMBL" id="JAEAOA010000455">
    <property type="protein sequence ID" value="KAK3599480.1"/>
    <property type="molecule type" value="Genomic_DNA"/>
</dbReference>
<evidence type="ECO:0000313" key="1">
    <source>
        <dbReference type="EMBL" id="KAK3599480.1"/>
    </source>
</evidence>
<evidence type="ECO:0000313" key="2">
    <source>
        <dbReference type="Proteomes" id="UP001195483"/>
    </source>
</evidence>
<name>A0AAE0SWE5_9BIVA</name>
<proteinExistence type="predicted"/>
<accession>A0AAE0SWE5</accession>
<comment type="caution">
    <text evidence="1">The sequence shown here is derived from an EMBL/GenBank/DDBJ whole genome shotgun (WGS) entry which is preliminary data.</text>
</comment>
<dbReference type="AlphaFoldDB" id="A0AAE0SWE5"/>
<dbReference type="Proteomes" id="UP001195483">
    <property type="component" value="Unassembled WGS sequence"/>
</dbReference>
<reference evidence="1" key="1">
    <citation type="journal article" date="2021" name="Genome Biol. Evol.">
        <title>A High-Quality Reference Genome for a Parasitic Bivalve with Doubly Uniparental Inheritance (Bivalvia: Unionida).</title>
        <authorList>
            <person name="Smith C.H."/>
        </authorList>
    </citation>
    <scope>NUCLEOTIDE SEQUENCE</scope>
    <source>
        <strain evidence="1">CHS0354</strain>
    </source>
</reference>